<accession>H6QRA4</accession>
<dbReference type="VEuPathDB" id="FungiDB:PGTG_21425"/>
<dbReference type="STRING" id="418459.H6QRA4"/>
<dbReference type="GeneID" id="13540550"/>
<name>H6QRA4_PUCGT</name>
<dbReference type="PANTHER" id="PTHR47150">
    <property type="entry name" value="OS12G0169200 PROTEIN"/>
    <property type="match status" value="1"/>
</dbReference>
<dbReference type="eggNOG" id="ENOG502QR5Z">
    <property type="taxonomic scope" value="Eukaryota"/>
</dbReference>
<gene>
    <name evidence="1" type="ORF">PGTG_21425</name>
</gene>
<reference evidence="2" key="1">
    <citation type="journal article" date="2011" name="Proc. Natl. Acad. Sci. U.S.A.">
        <title>Obligate biotrophy features unraveled by the genomic analysis of rust fungi.</title>
        <authorList>
            <person name="Duplessis S."/>
            <person name="Cuomo C.A."/>
            <person name="Lin Y.-C."/>
            <person name="Aerts A."/>
            <person name="Tisserant E."/>
            <person name="Veneault-Fourrey C."/>
            <person name="Joly D.L."/>
            <person name="Hacquard S."/>
            <person name="Amselem J."/>
            <person name="Cantarel B.L."/>
            <person name="Chiu R."/>
            <person name="Coutinho P.M."/>
            <person name="Feau N."/>
            <person name="Field M."/>
            <person name="Frey P."/>
            <person name="Gelhaye E."/>
            <person name="Goldberg J."/>
            <person name="Grabherr M.G."/>
            <person name="Kodira C.D."/>
            <person name="Kohler A."/>
            <person name="Kuees U."/>
            <person name="Lindquist E.A."/>
            <person name="Lucas S.M."/>
            <person name="Mago R."/>
            <person name="Mauceli E."/>
            <person name="Morin E."/>
            <person name="Murat C."/>
            <person name="Pangilinan J.L."/>
            <person name="Park R."/>
            <person name="Pearson M."/>
            <person name="Quesneville H."/>
            <person name="Rouhier N."/>
            <person name="Sakthikumar S."/>
            <person name="Salamov A.A."/>
            <person name="Schmutz J."/>
            <person name="Selles B."/>
            <person name="Shapiro H."/>
            <person name="Tanguay P."/>
            <person name="Tuskan G.A."/>
            <person name="Henrissat B."/>
            <person name="Van de Peer Y."/>
            <person name="Rouze P."/>
            <person name="Ellis J.G."/>
            <person name="Dodds P.N."/>
            <person name="Schein J.E."/>
            <person name="Zhong S."/>
            <person name="Hamelin R.C."/>
            <person name="Grigoriev I.V."/>
            <person name="Szabo L.J."/>
            <person name="Martin F."/>
        </authorList>
    </citation>
    <scope>NUCLEOTIDE SEQUENCE [LARGE SCALE GENOMIC DNA]</scope>
    <source>
        <strain evidence="2">CRL 75-36-700-3 / race SCCL</strain>
    </source>
</reference>
<dbReference type="EMBL" id="DS178280">
    <property type="protein sequence ID" value="EHS63095.1"/>
    <property type="molecule type" value="Genomic_DNA"/>
</dbReference>
<sequence>MSLRFFQLKDHAQRLADFDEEADEHNRNLMNMLFEDSDDEIEDHKRQPILNRIPNKNRNALAGHKQVMNDYLVENSVYSEKDFEHRFRVTKGVFIRLCNDLQTKNSISYFIQRADCTGKLGLTAPQKITLALRQLGYGVSLDATDEYVRIGETTACETLKVFTRSIIEIYGSEYLRRPTQDDLRGIL</sequence>
<organism evidence="1 2">
    <name type="scientific">Puccinia graminis f. sp. tritici (strain CRL 75-36-700-3 / race SCCL)</name>
    <name type="common">Black stem rust fungus</name>
    <dbReference type="NCBI Taxonomy" id="418459"/>
    <lineage>
        <taxon>Eukaryota</taxon>
        <taxon>Fungi</taxon>
        <taxon>Dikarya</taxon>
        <taxon>Basidiomycota</taxon>
        <taxon>Pucciniomycotina</taxon>
        <taxon>Pucciniomycetes</taxon>
        <taxon>Pucciniales</taxon>
        <taxon>Pucciniaceae</taxon>
        <taxon>Puccinia</taxon>
    </lineage>
</organism>
<evidence type="ECO:0000313" key="2">
    <source>
        <dbReference type="Proteomes" id="UP000008783"/>
    </source>
</evidence>
<dbReference type="HOGENOM" id="CLU_012390_4_0_1"/>
<dbReference type="RefSeq" id="XP_003889956.1">
    <property type="nucleotide sequence ID" value="XM_003889907.1"/>
</dbReference>
<keyword evidence="2" id="KW-1185">Reference proteome</keyword>
<dbReference type="Proteomes" id="UP000008783">
    <property type="component" value="Unassembled WGS sequence"/>
</dbReference>
<protein>
    <submittedName>
        <fullName evidence="1">Uncharacterized protein</fullName>
    </submittedName>
</protein>
<dbReference type="InParanoid" id="H6QRA4"/>
<dbReference type="KEGG" id="pgr:PGTG_21425"/>
<dbReference type="AlphaFoldDB" id="H6QRA4"/>
<dbReference type="OrthoDB" id="2287304at2759"/>
<dbReference type="PANTHER" id="PTHR47150:SF5">
    <property type="entry name" value="OS07G0546750 PROTEIN"/>
    <property type="match status" value="1"/>
</dbReference>
<proteinExistence type="predicted"/>
<evidence type="ECO:0000313" key="1">
    <source>
        <dbReference type="EMBL" id="EHS63095.1"/>
    </source>
</evidence>